<keyword evidence="3" id="KW-1185">Reference proteome</keyword>
<dbReference type="EMBL" id="QICL01000001">
    <property type="protein sequence ID" value="PXV69271.1"/>
    <property type="molecule type" value="Genomic_DNA"/>
</dbReference>
<dbReference type="RefSeq" id="WP_110309219.1">
    <property type="nucleotide sequence ID" value="NZ_QICL01000001.1"/>
</dbReference>
<proteinExistence type="predicted"/>
<dbReference type="CDD" id="cd00267">
    <property type="entry name" value="ABC_ATPase"/>
    <property type="match status" value="1"/>
</dbReference>
<evidence type="ECO:0000259" key="1">
    <source>
        <dbReference type="Pfam" id="PF13175"/>
    </source>
</evidence>
<dbReference type="PIRSF" id="PIRSF029347">
    <property type="entry name" value="RecF"/>
    <property type="match status" value="1"/>
</dbReference>
<sequence>MIRSITLENFFSFKEETIIDLTDINILLGINGSGKSTLLKAIRLLHEAVAGVGFENIFQKEWGGFNQVVNTNGGHAKFIKIKYKLDAEALNKTKPSRSSFKYPYNPTYQITIHPIGLVGYYLSEILFVEDKLLEEKTRYITDKPIGTEVAEFDRKGKLIEYKHIDDISFQESVLQQISDRSRYPYMYMLKEAIKQISVYDYFNTSSASPIRKPSDYSTETVLNRTGDNLAQVLSKLQINNSLAYDEIEKLLQRVNPNFKSIQFEQFPSQIYLSLKESNLNKTIGASHISDGTLRFLLYMTMLYNPNRGGLICIDEPENGLHPDMINTLAQAVKHASQTTQILIATHSPLLVNCFELEDILVFEKDAENKTVVTRKSEDEFEDWEGEFIPGQMWIRGQLGGKRW</sequence>
<comment type="caution">
    <text evidence="2">The sequence shown here is derived from an EMBL/GenBank/DDBJ whole genome shotgun (WGS) entry which is preliminary data.</text>
</comment>
<dbReference type="Proteomes" id="UP000247973">
    <property type="component" value="Unassembled WGS sequence"/>
</dbReference>
<organism evidence="2 3">
    <name type="scientific">Dysgonomonas alginatilytica</name>
    <dbReference type="NCBI Taxonomy" id="1605892"/>
    <lineage>
        <taxon>Bacteria</taxon>
        <taxon>Pseudomonadati</taxon>
        <taxon>Bacteroidota</taxon>
        <taxon>Bacteroidia</taxon>
        <taxon>Bacteroidales</taxon>
        <taxon>Dysgonomonadaceae</taxon>
        <taxon>Dysgonomonas</taxon>
    </lineage>
</organism>
<evidence type="ECO:0000313" key="3">
    <source>
        <dbReference type="Proteomes" id="UP000247973"/>
    </source>
</evidence>
<dbReference type="Gene3D" id="3.40.50.300">
    <property type="entry name" value="P-loop containing nucleotide triphosphate hydrolases"/>
    <property type="match status" value="1"/>
</dbReference>
<name>A0A2V3PWP2_9BACT</name>
<evidence type="ECO:0000313" key="2">
    <source>
        <dbReference type="EMBL" id="PXV69271.1"/>
    </source>
</evidence>
<dbReference type="Pfam" id="PF13175">
    <property type="entry name" value="AAA_15"/>
    <property type="match status" value="1"/>
</dbReference>
<dbReference type="InterPro" id="IPR027417">
    <property type="entry name" value="P-loop_NTPase"/>
</dbReference>
<dbReference type="OrthoDB" id="9805802at2"/>
<dbReference type="InterPro" id="IPR041685">
    <property type="entry name" value="AAA_GajA/Old/RecF-like"/>
</dbReference>
<gene>
    <name evidence="2" type="ORF">CLV62_101540</name>
</gene>
<feature type="domain" description="Endonuclease GajA/Old nuclease/RecF-like AAA" evidence="1">
    <location>
        <begin position="1"/>
        <end position="351"/>
    </location>
</feature>
<dbReference type="AlphaFoldDB" id="A0A2V3PWP2"/>
<dbReference type="SUPFAM" id="SSF52540">
    <property type="entry name" value="P-loop containing nucleoside triphosphate hydrolases"/>
    <property type="match status" value="1"/>
</dbReference>
<reference evidence="2 3" key="1">
    <citation type="submission" date="2018-03" db="EMBL/GenBank/DDBJ databases">
        <title>Genomic Encyclopedia of Archaeal and Bacterial Type Strains, Phase II (KMG-II): from individual species to whole genera.</title>
        <authorList>
            <person name="Goeker M."/>
        </authorList>
    </citation>
    <scope>NUCLEOTIDE SEQUENCE [LARGE SCALE GENOMIC DNA]</scope>
    <source>
        <strain evidence="2 3">DSM 100214</strain>
    </source>
</reference>
<dbReference type="InterPro" id="IPR014555">
    <property type="entry name" value="RecF-like"/>
</dbReference>
<accession>A0A2V3PWP2</accession>
<protein>
    <submittedName>
        <fullName evidence="2">Putative ATPase</fullName>
    </submittedName>
</protein>
<dbReference type="PANTHER" id="PTHR40396:SF1">
    <property type="entry name" value="ATPASE AAA-TYPE CORE DOMAIN-CONTAINING PROTEIN"/>
    <property type="match status" value="1"/>
</dbReference>
<dbReference type="PANTHER" id="PTHR40396">
    <property type="entry name" value="ATPASE-LIKE PROTEIN"/>
    <property type="match status" value="1"/>
</dbReference>